<dbReference type="Gene3D" id="3.30.450.90">
    <property type="match status" value="1"/>
</dbReference>
<dbReference type="GO" id="GO:0005886">
    <property type="term" value="C:plasma membrane"/>
    <property type="evidence" value="ECO:0007669"/>
    <property type="project" value="TreeGrafter"/>
</dbReference>
<dbReference type="FunFam" id="3.40.50.300:FF:000398">
    <property type="entry name" value="Type IV pilus assembly ATPase PilB"/>
    <property type="match status" value="1"/>
</dbReference>
<feature type="domain" description="Bacterial type II secretion system protein E" evidence="4">
    <location>
        <begin position="417"/>
        <end position="431"/>
    </location>
</feature>
<dbReference type="AlphaFoldDB" id="A0A1T4NLN1"/>
<keyword evidence="2" id="KW-0547">Nucleotide-binding</keyword>
<dbReference type="SMART" id="SM00382">
    <property type="entry name" value="AAA"/>
    <property type="match status" value="1"/>
</dbReference>
<gene>
    <name evidence="5" type="ORF">SAMN02745119_01680</name>
</gene>
<name>A0A1T4NLN1_9BACT</name>
<dbReference type="SUPFAM" id="SSF52540">
    <property type="entry name" value="P-loop containing nucleoside triphosphate hydrolases"/>
    <property type="match status" value="1"/>
</dbReference>
<keyword evidence="3" id="KW-0067">ATP-binding</keyword>
<dbReference type="EMBL" id="FUWR01000007">
    <property type="protein sequence ID" value="SJZ79997.1"/>
    <property type="molecule type" value="Genomic_DNA"/>
</dbReference>
<dbReference type="Proteomes" id="UP000190102">
    <property type="component" value="Unassembled WGS sequence"/>
</dbReference>
<sequence length="595" mass="66002">MTRQSVLTLEYLTAILLEQKLITAEQRAMVLAKAKAQEARLTAGPQAGGRRLHRGGEAPSPAQLLASFNLEIPGGSGRILSEDTITEALATFLKIPYLKIDPLKLDLDVVTSYIPRPFALKHLIVPVAVRDGGLAIAVADPFNDQVLSEFATAHRLKVTRVLSSCTDIQKILREFYGFRASVLAAEAESSAVIDLGNLEQLFKMKGEHELEGNDRHVISAVDFLLSYAFDQRASDIHIEPKREKCLIRFRLDGLLHNIHLLPKPLHAPIVSRIKILSRMDLAEKRRPQDGRIKTSHNNKEVELRVSTVPTAFGEKVVIRIFDPDILLQDLNSIGFYAREYALFNNFIHRPNGIILVTGPTGSGKTTTLYSTLRTLSSPEVNIVTIEDPIEMVMEEFNQIAVQQSVGVTFGNILRTVLRQDPDIVMVGEIRDEETAENAVQAALTGHLVLSTLHTNDSPSSIPRLLDLGVPPYLVTATVVGIIAQRLLRKVCQHCKAPRTLSVEERTYLQLSDENLTVYEGEGCKECRGTGYKGRTGIFEVLEMNERTRAMISDKVDVAELVRAAEQDGFMSLRQLAIRKMLEGSTTYDEVISITG</sequence>
<keyword evidence="6" id="KW-1185">Reference proteome</keyword>
<dbReference type="SUPFAM" id="SSF160246">
    <property type="entry name" value="EspE N-terminal domain-like"/>
    <property type="match status" value="1"/>
</dbReference>
<comment type="similarity">
    <text evidence="1">Belongs to the GSP E family.</text>
</comment>
<reference evidence="6" key="1">
    <citation type="submission" date="2017-02" db="EMBL/GenBank/DDBJ databases">
        <authorList>
            <person name="Varghese N."/>
            <person name="Submissions S."/>
        </authorList>
    </citation>
    <scope>NUCLEOTIDE SEQUENCE [LARGE SCALE GENOMIC DNA]</scope>
    <source>
        <strain evidence="6">ATCC BAA-34</strain>
    </source>
</reference>
<accession>A0A1T4NLN1</accession>
<dbReference type="Gene3D" id="3.30.300.160">
    <property type="entry name" value="Type II secretion system, protein E, N-terminal domain"/>
    <property type="match status" value="1"/>
</dbReference>
<dbReference type="PROSITE" id="PS00662">
    <property type="entry name" value="T2SP_E"/>
    <property type="match status" value="1"/>
</dbReference>
<dbReference type="PANTHER" id="PTHR30258">
    <property type="entry name" value="TYPE II SECRETION SYSTEM PROTEIN GSPE-RELATED"/>
    <property type="match status" value="1"/>
</dbReference>
<evidence type="ECO:0000256" key="3">
    <source>
        <dbReference type="ARBA" id="ARBA00022840"/>
    </source>
</evidence>
<dbReference type="InterPro" id="IPR001482">
    <property type="entry name" value="T2SS/T4SS_dom"/>
</dbReference>
<proteinExistence type="inferred from homology"/>
<dbReference type="GO" id="GO:0016887">
    <property type="term" value="F:ATP hydrolysis activity"/>
    <property type="evidence" value="ECO:0007669"/>
    <property type="project" value="TreeGrafter"/>
</dbReference>
<evidence type="ECO:0000259" key="4">
    <source>
        <dbReference type="PROSITE" id="PS00662"/>
    </source>
</evidence>
<evidence type="ECO:0000256" key="1">
    <source>
        <dbReference type="ARBA" id="ARBA00006611"/>
    </source>
</evidence>
<dbReference type="Pfam" id="PF00437">
    <property type="entry name" value="T2SSE"/>
    <property type="match status" value="1"/>
</dbReference>
<dbReference type="OrthoDB" id="9805147at2"/>
<dbReference type="Pfam" id="PF05157">
    <property type="entry name" value="MshEN"/>
    <property type="match status" value="1"/>
</dbReference>
<evidence type="ECO:0000256" key="2">
    <source>
        <dbReference type="ARBA" id="ARBA00022741"/>
    </source>
</evidence>
<dbReference type="Gene3D" id="3.40.50.300">
    <property type="entry name" value="P-loop containing nucleotide triphosphate hydrolases"/>
    <property type="match status" value="1"/>
</dbReference>
<dbReference type="PANTHER" id="PTHR30258:SF13">
    <property type="entry name" value="SECRETION PATHWAY ATPASE-RELATED"/>
    <property type="match status" value="1"/>
</dbReference>
<dbReference type="InterPro" id="IPR027417">
    <property type="entry name" value="P-loop_NTPase"/>
</dbReference>
<dbReference type="STRING" id="115783.SAMN02745119_01680"/>
<evidence type="ECO:0000313" key="5">
    <source>
        <dbReference type="EMBL" id="SJZ79997.1"/>
    </source>
</evidence>
<dbReference type="InterPro" id="IPR037257">
    <property type="entry name" value="T2SS_E_N_sf"/>
</dbReference>
<dbReference type="InterPro" id="IPR003593">
    <property type="entry name" value="AAA+_ATPase"/>
</dbReference>
<evidence type="ECO:0000313" key="6">
    <source>
        <dbReference type="Proteomes" id="UP000190102"/>
    </source>
</evidence>
<dbReference type="GO" id="GO:0005524">
    <property type="term" value="F:ATP binding"/>
    <property type="evidence" value="ECO:0007669"/>
    <property type="project" value="UniProtKB-KW"/>
</dbReference>
<dbReference type="CDD" id="cd01129">
    <property type="entry name" value="PulE-GspE-like"/>
    <property type="match status" value="1"/>
</dbReference>
<dbReference type="RefSeq" id="WP_078789977.1">
    <property type="nucleotide sequence ID" value="NZ_FUWR01000007.1"/>
</dbReference>
<dbReference type="InterPro" id="IPR007831">
    <property type="entry name" value="T2SS_GspE_N"/>
</dbReference>
<protein>
    <submittedName>
        <fullName evidence="5">General secretion pathway protein E</fullName>
    </submittedName>
</protein>
<organism evidence="5 6">
    <name type="scientific">Trichlorobacter thiogenes</name>
    <dbReference type="NCBI Taxonomy" id="115783"/>
    <lineage>
        <taxon>Bacteria</taxon>
        <taxon>Pseudomonadati</taxon>
        <taxon>Thermodesulfobacteriota</taxon>
        <taxon>Desulfuromonadia</taxon>
        <taxon>Geobacterales</taxon>
        <taxon>Geobacteraceae</taxon>
        <taxon>Trichlorobacter</taxon>
    </lineage>
</organism>